<dbReference type="InterPro" id="IPR036770">
    <property type="entry name" value="Ankyrin_rpt-contain_sf"/>
</dbReference>
<evidence type="ECO:0000256" key="5">
    <source>
        <dbReference type="ARBA" id="ARBA00022679"/>
    </source>
</evidence>
<evidence type="ECO:0000256" key="10">
    <source>
        <dbReference type="ARBA" id="ARBA00022786"/>
    </source>
</evidence>
<sequence>MGSSSSKFRKHLSNGDEYAALNQYNNSSELRKALDPNSSYGDSHNHETPLHYASKFAMKSLLRIFLSEHNGNPNKTNGMKQTCLHCVCMEKAEHSLVYPVMKKRSECLAMLLKWRGARLEDNETERVNLGAQDEEQNTALHYAALSGLKQCVETPCDSAEKGGHADIALFLESKMVFSADGPELDDEDMYIMPDSEEYNGLRAQDLQEAKDQLLVETADMLSVPLFTAEALLRNHEWSREILLEAWMTDPKACCEKSGVIPPPSVYSEQPHVQHSLSSIEPVMTSQHDVEVGICNVMTFKSGVIPPPSVYSEQPHVQHSLSSIEPVMTSQHDVEVGICNVMTFKSGVIPPPSVYSEQPHVQHSLSSIEPVMTSQHDVEVVYSEQPHVQHSLSSIEPVMTSQHDVEVGICNVMTFKSGAIPPPSVYSEQPHVQHSLSSIEPVMTSQHDVECDICTLPSFITNEDPVQMACLHQFCKDCWQIYLDLKIQEGEAHNITCPAYDCMKLVSVEVIESVVSRAMAGDTYSLISRAMARRYLQFDIKVFNQSFKVIESVVSRAMARRYLQFDIKVFNQSFKVIESVVSRAMARRYLQFDIKVIESVVSRAMARRYLQFDIKVFYQSFKVIESVVSRAMARRYLQFDHVDIKVIESVVSRAMARRYLQFDIKVFNQSFKVIESVVSRAMARRYLQFDIKVFNQSFKVIESVVSRAMARRYLQFDIKTFHPSHRHVGESPGQYQIKIFHRPSIRHTDTSMSQSEYFCILVNNTVVNKRSNHTTLFIIQWSIKRLFIGNMNAYITPPQQFQLIEQ</sequence>
<evidence type="ECO:0000256" key="3">
    <source>
        <dbReference type="ARBA" id="ARBA00004906"/>
    </source>
</evidence>
<dbReference type="Gene3D" id="1.25.40.20">
    <property type="entry name" value="Ankyrin repeat-containing domain"/>
    <property type="match status" value="1"/>
</dbReference>
<evidence type="ECO:0000256" key="15">
    <source>
        <dbReference type="ARBA" id="ARBA00038342"/>
    </source>
</evidence>
<dbReference type="GO" id="GO:0061630">
    <property type="term" value="F:ubiquitin protein ligase activity"/>
    <property type="evidence" value="ECO:0007669"/>
    <property type="project" value="UniProtKB-EC"/>
</dbReference>
<dbReference type="PANTHER" id="PTHR24193:SF121">
    <property type="entry name" value="ADA2A-CONTAINING COMPLEX COMPONENT 3, ISOFORM D"/>
    <property type="match status" value="1"/>
</dbReference>
<evidence type="ECO:0000256" key="2">
    <source>
        <dbReference type="ARBA" id="ARBA00004167"/>
    </source>
</evidence>
<dbReference type="EC" id="2.3.2.31" evidence="4"/>
<name>A0A8S3TMG2_MYTED</name>
<keyword evidence="8" id="KW-0677">Repeat</keyword>
<keyword evidence="9" id="KW-0863">Zinc-finger</keyword>
<dbReference type="SUPFAM" id="SSF48403">
    <property type="entry name" value="Ankyrin repeat"/>
    <property type="match status" value="1"/>
</dbReference>
<keyword evidence="5 16" id="KW-0808">Transferase</keyword>
<dbReference type="InterPro" id="IPR013083">
    <property type="entry name" value="Znf_RING/FYVE/PHD"/>
</dbReference>
<keyword evidence="16" id="KW-0012">Acyltransferase</keyword>
<dbReference type="GO" id="GO:0031090">
    <property type="term" value="C:organelle membrane"/>
    <property type="evidence" value="ECO:0007669"/>
    <property type="project" value="UniProtKB-ARBA"/>
</dbReference>
<keyword evidence="12" id="KW-1133">Transmembrane helix</keyword>
<comment type="caution">
    <text evidence="16">The sequence shown here is derived from an EMBL/GenBank/DDBJ whole genome shotgun (WGS) entry which is preliminary data.</text>
</comment>
<dbReference type="Proteomes" id="UP000683360">
    <property type="component" value="Unassembled WGS sequence"/>
</dbReference>
<evidence type="ECO:0000256" key="9">
    <source>
        <dbReference type="ARBA" id="ARBA00022771"/>
    </source>
</evidence>
<evidence type="ECO:0000256" key="4">
    <source>
        <dbReference type="ARBA" id="ARBA00012251"/>
    </source>
</evidence>
<dbReference type="EMBL" id="CAJPWZ010002125">
    <property type="protein sequence ID" value="CAG2230948.1"/>
    <property type="molecule type" value="Genomic_DNA"/>
</dbReference>
<keyword evidence="11" id="KW-0862">Zinc</keyword>
<dbReference type="GO" id="GO:0005737">
    <property type="term" value="C:cytoplasm"/>
    <property type="evidence" value="ECO:0007669"/>
    <property type="project" value="UniProtKB-ARBA"/>
</dbReference>
<evidence type="ECO:0000313" key="17">
    <source>
        <dbReference type="Proteomes" id="UP000683360"/>
    </source>
</evidence>
<dbReference type="SUPFAM" id="SSF57850">
    <property type="entry name" value="RING/U-box"/>
    <property type="match status" value="1"/>
</dbReference>
<organism evidence="16 17">
    <name type="scientific">Mytilus edulis</name>
    <name type="common">Blue mussel</name>
    <dbReference type="NCBI Taxonomy" id="6550"/>
    <lineage>
        <taxon>Eukaryota</taxon>
        <taxon>Metazoa</taxon>
        <taxon>Spiralia</taxon>
        <taxon>Lophotrochozoa</taxon>
        <taxon>Mollusca</taxon>
        <taxon>Bivalvia</taxon>
        <taxon>Autobranchia</taxon>
        <taxon>Pteriomorphia</taxon>
        <taxon>Mytilida</taxon>
        <taxon>Mytiloidea</taxon>
        <taxon>Mytilidae</taxon>
        <taxon>Mytilinae</taxon>
        <taxon>Mytilus</taxon>
    </lineage>
</organism>
<comment type="subcellular location">
    <subcellularLocation>
        <location evidence="2">Membrane</location>
        <topology evidence="2">Single-pass membrane protein</topology>
    </subcellularLocation>
</comment>
<dbReference type="Gene3D" id="3.30.40.10">
    <property type="entry name" value="Zinc/RING finger domain, C3HC4 (zinc finger)"/>
    <property type="match status" value="1"/>
</dbReference>
<evidence type="ECO:0000256" key="13">
    <source>
        <dbReference type="ARBA" id="ARBA00023043"/>
    </source>
</evidence>
<dbReference type="GO" id="GO:0008270">
    <property type="term" value="F:zinc ion binding"/>
    <property type="evidence" value="ECO:0007669"/>
    <property type="project" value="UniProtKB-KW"/>
</dbReference>
<keyword evidence="7" id="KW-0479">Metal-binding</keyword>
<keyword evidence="13" id="KW-0040">ANK repeat</keyword>
<gene>
    <name evidence="16" type="ORF">MEDL_43757</name>
</gene>
<evidence type="ECO:0000256" key="7">
    <source>
        <dbReference type="ARBA" id="ARBA00022723"/>
    </source>
</evidence>
<protein>
    <recommendedName>
        <fullName evidence="4">RBR-type E3 ubiquitin transferase</fullName>
        <ecNumber evidence="4">2.3.2.31</ecNumber>
    </recommendedName>
</protein>
<keyword evidence="17" id="KW-1185">Reference proteome</keyword>
<evidence type="ECO:0000256" key="14">
    <source>
        <dbReference type="ARBA" id="ARBA00023136"/>
    </source>
</evidence>
<evidence type="ECO:0000256" key="11">
    <source>
        <dbReference type="ARBA" id="ARBA00022833"/>
    </source>
</evidence>
<reference evidence="16" key="1">
    <citation type="submission" date="2021-03" db="EMBL/GenBank/DDBJ databases">
        <authorList>
            <person name="Bekaert M."/>
        </authorList>
    </citation>
    <scope>NUCLEOTIDE SEQUENCE</scope>
</reference>
<evidence type="ECO:0000313" key="16">
    <source>
        <dbReference type="EMBL" id="CAG2230948.1"/>
    </source>
</evidence>
<keyword evidence="6" id="KW-0812">Transmembrane</keyword>
<dbReference type="AlphaFoldDB" id="A0A8S3TMG2"/>
<keyword evidence="10" id="KW-0833">Ubl conjugation pathway</keyword>
<evidence type="ECO:0000256" key="8">
    <source>
        <dbReference type="ARBA" id="ARBA00022737"/>
    </source>
</evidence>
<comment type="similarity">
    <text evidence="15">Belongs to the RBR family. RNF144 subfamily.</text>
</comment>
<dbReference type="GO" id="GO:0000976">
    <property type="term" value="F:transcription cis-regulatory region binding"/>
    <property type="evidence" value="ECO:0007669"/>
    <property type="project" value="TreeGrafter"/>
</dbReference>
<evidence type="ECO:0000256" key="12">
    <source>
        <dbReference type="ARBA" id="ARBA00022989"/>
    </source>
</evidence>
<dbReference type="GO" id="GO:0045944">
    <property type="term" value="P:positive regulation of transcription by RNA polymerase II"/>
    <property type="evidence" value="ECO:0007669"/>
    <property type="project" value="TreeGrafter"/>
</dbReference>
<dbReference type="InterPro" id="IPR050663">
    <property type="entry name" value="Ankyrin-SOCS_Box"/>
</dbReference>
<evidence type="ECO:0000256" key="6">
    <source>
        <dbReference type="ARBA" id="ARBA00022692"/>
    </source>
</evidence>
<comment type="pathway">
    <text evidence="3">Protein modification; protein ubiquitination.</text>
</comment>
<evidence type="ECO:0000256" key="1">
    <source>
        <dbReference type="ARBA" id="ARBA00001798"/>
    </source>
</evidence>
<dbReference type="FunFam" id="3.30.40.10:FF:000051">
    <property type="entry name" value="RBR-type E3 ubiquitin transferase"/>
    <property type="match status" value="1"/>
</dbReference>
<keyword evidence="14" id="KW-0472">Membrane</keyword>
<proteinExistence type="inferred from homology"/>
<accession>A0A8S3TMG2</accession>
<comment type="catalytic activity">
    <reaction evidence="1">
        <text>[E2 ubiquitin-conjugating enzyme]-S-ubiquitinyl-L-cysteine + [acceptor protein]-L-lysine = [E2 ubiquitin-conjugating enzyme]-L-cysteine + [acceptor protein]-N(6)-ubiquitinyl-L-lysine.</text>
        <dbReference type="EC" id="2.3.2.31"/>
    </reaction>
</comment>
<dbReference type="OrthoDB" id="69641at2759"/>
<dbReference type="GO" id="GO:0005634">
    <property type="term" value="C:nucleus"/>
    <property type="evidence" value="ECO:0007669"/>
    <property type="project" value="TreeGrafter"/>
</dbReference>
<dbReference type="PANTHER" id="PTHR24193">
    <property type="entry name" value="ANKYRIN REPEAT PROTEIN"/>
    <property type="match status" value="1"/>
</dbReference>